<feature type="transmembrane region" description="Helical" evidence="9">
    <location>
        <begin position="143"/>
        <end position="166"/>
    </location>
</feature>
<feature type="signal peptide" evidence="10">
    <location>
        <begin position="1"/>
        <end position="21"/>
    </location>
</feature>
<dbReference type="GO" id="GO:0006506">
    <property type="term" value="P:GPI anchor biosynthetic process"/>
    <property type="evidence" value="ECO:0007669"/>
    <property type="project" value="UniProtKB-UniPathway"/>
</dbReference>
<keyword evidence="10" id="KW-0732">Signal</keyword>
<keyword evidence="5 9" id="KW-0812">Transmembrane</keyword>
<dbReference type="OrthoDB" id="549017at2759"/>
<feature type="transmembrane region" description="Helical" evidence="9">
    <location>
        <begin position="315"/>
        <end position="343"/>
    </location>
</feature>
<dbReference type="InterPro" id="IPR009600">
    <property type="entry name" value="PIG-U"/>
</dbReference>
<comment type="pathway">
    <text evidence="2">Glycolipid biosynthesis; glycosylphosphatidylinositol-anchor biosynthesis.</text>
</comment>
<dbReference type="PANTHER" id="PTHR13121">
    <property type="entry name" value="GPI TRANSAMIDASE COMPONENT PIG-U"/>
    <property type="match status" value="1"/>
</dbReference>
<dbReference type="Proteomes" id="UP000549394">
    <property type="component" value="Unassembled WGS sequence"/>
</dbReference>
<dbReference type="GO" id="GO:0042765">
    <property type="term" value="C:GPI-anchor transamidase complex"/>
    <property type="evidence" value="ECO:0007669"/>
    <property type="project" value="InterPro"/>
</dbReference>
<evidence type="ECO:0000256" key="2">
    <source>
        <dbReference type="ARBA" id="ARBA00004687"/>
    </source>
</evidence>
<feature type="transmembrane region" description="Helical" evidence="9">
    <location>
        <begin position="249"/>
        <end position="270"/>
    </location>
</feature>
<evidence type="ECO:0000256" key="6">
    <source>
        <dbReference type="ARBA" id="ARBA00022824"/>
    </source>
</evidence>
<feature type="transmembrane region" description="Helical" evidence="9">
    <location>
        <begin position="119"/>
        <end position="137"/>
    </location>
</feature>
<protein>
    <submittedName>
        <fullName evidence="11">DgyrCDS6647</fullName>
    </submittedName>
</protein>
<proteinExistence type="inferred from homology"/>
<evidence type="ECO:0000313" key="12">
    <source>
        <dbReference type="Proteomes" id="UP000549394"/>
    </source>
</evidence>
<feature type="transmembrane region" description="Helical" evidence="9">
    <location>
        <begin position="415"/>
        <end position="434"/>
    </location>
</feature>
<feature type="transmembrane region" description="Helical" evidence="9">
    <location>
        <begin position="349"/>
        <end position="374"/>
    </location>
</feature>
<keyword evidence="7 9" id="KW-1133">Transmembrane helix</keyword>
<evidence type="ECO:0000256" key="9">
    <source>
        <dbReference type="SAM" id="Phobius"/>
    </source>
</evidence>
<evidence type="ECO:0000256" key="7">
    <source>
        <dbReference type="ARBA" id="ARBA00022989"/>
    </source>
</evidence>
<dbReference type="GO" id="GO:0016255">
    <property type="term" value="P:attachment of GPI anchor to protein"/>
    <property type="evidence" value="ECO:0007669"/>
    <property type="project" value="InterPro"/>
</dbReference>
<gene>
    <name evidence="11" type="ORF">DGYR_LOCUS6366</name>
</gene>
<evidence type="ECO:0000256" key="3">
    <source>
        <dbReference type="ARBA" id="ARBA00010026"/>
    </source>
</evidence>
<evidence type="ECO:0000256" key="1">
    <source>
        <dbReference type="ARBA" id="ARBA00004477"/>
    </source>
</evidence>
<evidence type="ECO:0000256" key="10">
    <source>
        <dbReference type="SAM" id="SignalP"/>
    </source>
</evidence>
<dbReference type="UniPathway" id="UPA00196"/>
<comment type="caution">
    <text evidence="11">The sequence shown here is derived from an EMBL/GenBank/DDBJ whole genome shotgun (WGS) entry which is preliminary data.</text>
</comment>
<sequence>MTTLITIIVIAVGATLRYSLTETKVSEFLSQSNEVVTPLTSWKRVTEGLALKGANVEPYSGDLLHELDQQAKEVSTYSLKSEELFLRTDDLKFTSYYVALAWSFSPWAIAACSVKSTAVFTNMFIALCLHSIVTGRYTRACLAVSVSAYLSLYPILLVVPIFVALINKNVEEKKKTKSTISERQIIMYNIIYAMSLTLGFLIALLYLSFMINNSWDFIQETYGFTLMVPDYTPNLGVFWYFFAEMFEHFRSFFLVVFQMNIFLYAVPLAIRFREEPMFLSCILLIFISVFKSYPSYADLSIYMALLPIWKHLSTWIRNGLVVGVMLLVSSILAPVLSYLWLWAGSANANFYFAISLVHATAQIFLVTDIIYAFLRRKHALKHASTSNNSSGVLGNQTEKVTSGYEILQVDFEKKLFIVFIFWLGFNLILIRVAWRIYGPQVAEFFLKDSEDSGEIHPKKSAKHSESDVFLQSSNNSRNKLTKSQSTNVAELAAEAVVARLSTKKVGKISEASYKTPQEEIRSETAAIQRENVAILNQIRQKDFKKLNVDRRAIEECLVVHTEHLSYEESRQRLKKYIHGNLGTELEELLAFITNSKIDFNKVKTDTEITASFFSTSREEKQCKIRINYQALQERVNPMKGYCKYMQFIHLEKKALNYST</sequence>
<accession>A0A7I8VNM5</accession>
<feature type="chain" id="PRO_5029718306" evidence="10">
    <location>
        <begin position="22"/>
        <end position="659"/>
    </location>
</feature>
<keyword evidence="8 9" id="KW-0472">Membrane</keyword>
<organism evidence="11 12">
    <name type="scientific">Dimorphilus gyrociliatus</name>
    <dbReference type="NCBI Taxonomy" id="2664684"/>
    <lineage>
        <taxon>Eukaryota</taxon>
        <taxon>Metazoa</taxon>
        <taxon>Spiralia</taxon>
        <taxon>Lophotrochozoa</taxon>
        <taxon>Annelida</taxon>
        <taxon>Polychaeta</taxon>
        <taxon>Polychaeta incertae sedis</taxon>
        <taxon>Dinophilidae</taxon>
        <taxon>Dimorphilus</taxon>
    </lineage>
</organism>
<name>A0A7I8VNM5_9ANNE</name>
<evidence type="ECO:0000256" key="8">
    <source>
        <dbReference type="ARBA" id="ARBA00023136"/>
    </source>
</evidence>
<keyword evidence="12" id="KW-1185">Reference proteome</keyword>
<comment type="subcellular location">
    <subcellularLocation>
        <location evidence="1">Endoplasmic reticulum membrane</location>
        <topology evidence="1">Multi-pass membrane protein</topology>
    </subcellularLocation>
</comment>
<feature type="transmembrane region" description="Helical" evidence="9">
    <location>
        <begin position="221"/>
        <end position="242"/>
    </location>
</feature>
<keyword evidence="6" id="KW-0256">Endoplasmic reticulum</keyword>
<dbReference type="AlphaFoldDB" id="A0A7I8VNM5"/>
<dbReference type="EMBL" id="CAJFCJ010000007">
    <property type="protein sequence ID" value="CAD5117902.1"/>
    <property type="molecule type" value="Genomic_DNA"/>
</dbReference>
<reference evidence="11 12" key="1">
    <citation type="submission" date="2020-08" db="EMBL/GenBank/DDBJ databases">
        <authorList>
            <person name="Hejnol A."/>
        </authorList>
    </citation>
    <scope>NUCLEOTIDE SEQUENCE [LARGE SCALE GENOMIC DNA]</scope>
</reference>
<evidence type="ECO:0000256" key="4">
    <source>
        <dbReference type="ARBA" id="ARBA00022502"/>
    </source>
</evidence>
<dbReference type="Pfam" id="PF06728">
    <property type="entry name" value="PIG-U"/>
    <property type="match status" value="2"/>
</dbReference>
<evidence type="ECO:0000256" key="5">
    <source>
        <dbReference type="ARBA" id="ARBA00022692"/>
    </source>
</evidence>
<evidence type="ECO:0000313" key="11">
    <source>
        <dbReference type="EMBL" id="CAD5117902.1"/>
    </source>
</evidence>
<feature type="transmembrane region" description="Helical" evidence="9">
    <location>
        <begin position="276"/>
        <end position="294"/>
    </location>
</feature>
<feature type="transmembrane region" description="Helical" evidence="9">
    <location>
        <begin position="186"/>
        <end position="209"/>
    </location>
</feature>
<comment type="similarity">
    <text evidence="3">Belongs to the PIGU family.</text>
</comment>
<keyword evidence="4" id="KW-0337">GPI-anchor biosynthesis</keyword>
<dbReference type="PANTHER" id="PTHR13121:SF0">
    <property type="entry name" value="PHOSPHATIDYLINOSITOL GLYCAN ANCHOR BIOSYNTHESIS CLASS U PROTEIN"/>
    <property type="match status" value="1"/>
</dbReference>